<dbReference type="InterPro" id="IPR014016">
    <property type="entry name" value="UvrD-like_ATP-bd"/>
</dbReference>
<dbReference type="SUPFAM" id="SSF52540">
    <property type="entry name" value="P-loop containing nucleoside triphosphate hydrolases"/>
    <property type="match status" value="1"/>
</dbReference>
<accession>A0ABY4KGC6</accession>
<evidence type="ECO:0000313" key="6">
    <source>
        <dbReference type="EMBL" id="UPQ79729.1"/>
    </source>
</evidence>
<dbReference type="Proteomes" id="UP000830583">
    <property type="component" value="Chromosome"/>
</dbReference>
<dbReference type="InterPro" id="IPR027417">
    <property type="entry name" value="P-loop_NTPase"/>
</dbReference>
<dbReference type="Pfam" id="PF00580">
    <property type="entry name" value="UvrD-helicase"/>
    <property type="match status" value="1"/>
</dbReference>
<evidence type="ECO:0000256" key="1">
    <source>
        <dbReference type="ARBA" id="ARBA00022741"/>
    </source>
</evidence>
<feature type="domain" description="UvrD-like helicase ATP-binding" evidence="5">
    <location>
        <begin position="67"/>
        <end position="154"/>
    </location>
</feature>
<keyword evidence="7" id="KW-1185">Reference proteome</keyword>
<proteinExistence type="predicted"/>
<evidence type="ECO:0000313" key="7">
    <source>
        <dbReference type="Proteomes" id="UP000830583"/>
    </source>
</evidence>
<evidence type="ECO:0000256" key="3">
    <source>
        <dbReference type="ARBA" id="ARBA00022806"/>
    </source>
</evidence>
<evidence type="ECO:0000256" key="4">
    <source>
        <dbReference type="ARBA" id="ARBA00022840"/>
    </source>
</evidence>
<keyword evidence="1" id="KW-0547">Nucleotide-binding</keyword>
<evidence type="ECO:0000259" key="5">
    <source>
        <dbReference type="Pfam" id="PF00580"/>
    </source>
</evidence>
<gene>
    <name evidence="6" type="ORF">M0M57_02580</name>
</gene>
<evidence type="ECO:0000256" key="2">
    <source>
        <dbReference type="ARBA" id="ARBA00022801"/>
    </source>
</evidence>
<dbReference type="RefSeq" id="WP_248435099.1">
    <property type="nucleotide sequence ID" value="NZ_CP096205.1"/>
</dbReference>
<protein>
    <submittedName>
        <fullName evidence="6">UvrD-helicase domain-containing protein</fullName>
    </submittedName>
</protein>
<dbReference type="EMBL" id="CP096205">
    <property type="protein sequence ID" value="UPQ79729.1"/>
    <property type="molecule type" value="Genomic_DNA"/>
</dbReference>
<keyword evidence="3" id="KW-0347">Helicase</keyword>
<sequence>MEKDRTKNLINKLYGVVNISKKNIEFTEGCENIKDFLKYFEFDIIERKILYNQKTVYSINGKSVNYYLEIEKWKESLLENGILNYKDSFNLANWYRINFPLIKSILQNRFKYVFVDEMQDLEKYQIDIIENIFHDVNSKTIIQRIGDPNQAIYNSTSKKVKVECDWKERKPLFLKGSNRLTKLNSNLVNRFILDSKKDDDGIPKFIVESKGEEGIKPHLIVFSHETKHLLKGKFKELIIEHNLHNCKKNKEDGFKIIGWSAVWDEIKEDNKNIRLQDVFPEYSKESKAKKEDFSTLSKHIQLFDENKTTLVSVRKSILNALIHILLLENEKYPTIVRGKEVERRYSKSEMIKHIQRLQLEEKHPLAYEVFKEKLFKWCLDLVTKKNYEAVFNSIKEFINTEFKEWFGLNDSLQPSTQLFILNFEKEVKPVKEIIKEEEEISIDIATIHSVKGQTHCATMYIETFKNNYESQKAQIINVLTNNEHNFIVGEKNNGKNAGEKDAFGKEALKMMYVGFSRPTHLLCFAVLKENVKDDREKFEKAGWEWIDLVK</sequence>
<keyword evidence="2" id="KW-0378">Hydrolase</keyword>
<dbReference type="Gene3D" id="3.40.50.300">
    <property type="entry name" value="P-loop containing nucleotide triphosphate hydrolases"/>
    <property type="match status" value="1"/>
</dbReference>
<name>A0ABY4KGC6_9FLAO</name>
<keyword evidence="4" id="KW-0067">ATP-binding</keyword>
<organism evidence="6 7">
    <name type="scientific">Flavobacterium azooxidireducens</name>
    <dbReference type="NCBI Taxonomy" id="1871076"/>
    <lineage>
        <taxon>Bacteria</taxon>
        <taxon>Pseudomonadati</taxon>
        <taxon>Bacteroidota</taxon>
        <taxon>Flavobacteriia</taxon>
        <taxon>Flavobacteriales</taxon>
        <taxon>Flavobacteriaceae</taxon>
        <taxon>Flavobacterium</taxon>
    </lineage>
</organism>
<reference evidence="6" key="1">
    <citation type="submission" date="2022-04" db="EMBL/GenBank/DDBJ databases">
        <title>Consumption of N2O by Flavobacterium azooxidireducens sp. nov. isolated from Decomposing Leaf Litter of Phragmites australis (Cav.).</title>
        <authorList>
            <person name="Behrendt U."/>
            <person name="Spanner T."/>
            <person name="Augustin J."/>
            <person name="Horn M.A."/>
            <person name="Kolb S."/>
            <person name="Ulrich A."/>
        </authorList>
    </citation>
    <scope>NUCLEOTIDE SEQUENCE</scope>
    <source>
        <strain evidence="6">IGB 4-14</strain>
    </source>
</reference>